<name>A0A6J4PBV1_9CYAN</name>
<dbReference type="AlphaFoldDB" id="A0A6J4PBV1"/>
<dbReference type="EMBL" id="CADCTY010002218">
    <property type="protein sequence ID" value="CAA9411394.1"/>
    <property type="molecule type" value="Genomic_DNA"/>
</dbReference>
<accession>A0A6J4PBV1</accession>
<sequence length="45" mass="4963">MECCFVKANAIKLERSSLGLLVTVQFLSTVKQDSVRVGWFLGNSS</sequence>
<evidence type="ECO:0000313" key="1">
    <source>
        <dbReference type="EMBL" id="CAA9411394.1"/>
    </source>
</evidence>
<organism evidence="1">
    <name type="scientific">uncultured Leptolyngbya sp</name>
    <dbReference type="NCBI Taxonomy" id="332963"/>
    <lineage>
        <taxon>Bacteria</taxon>
        <taxon>Bacillati</taxon>
        <taxon>Cyanobacteriota</taxon>
        <taxon>Cyanophyceae</taxon>
        <taxon>Leptolyngbyales</taxon>
        <taxon>Leptolyngbyaceae</taxon>
        <taxon>Leptolyngbya group</taxon>
        <taxon>Leptolyngbya</taxon>
        <taxon>environmental samples</taxon>
    </lineage>
</organism>
<proteinExistence type="predicted"/>
<reference evidence="1" key="1">
    <citation type="submission" date="2020-02" db="EMBL/GenBank/DDBJ databases">
        <authorList>
            <person name="Meier V. D."/>
        </authorList>
    </citation>
    <scope>NUCLEOTIDE SEQUENCE</scope>
    <source>
        <strain evidence="1">AVDCRST_MAG94</strain>
    </source>
</reference>
<gene>
    <name evidence="1" type="ORF">AVDCRST_MAG94-6450</name>
</gene>
<protein>
    <submittedName>
        <fullName evidence="1">Uncharacterized protein</fullName>
    </submittedName>
</protein>